<dbReference type="VEuPathDB" id="VectorBase:GPAI017648"/>
<dbReference type="STRING" id="7398.A0A1A9ZKJ6"/>
<evidence type="ECO:0000313" key="1">
    <source>
        <dbReference type="EnsemblMetazoa" id="GPAI017648-PA"/>
    </source>
</evidence>
<reference evidence="1" key="2">
    <citation type="submission" date="2020-05" db="UniProtKB">
        <authorList>
            <consortium name="EnsemblMetazoa"/>
        </authorList>
    </citation>
    <scope>IDENTIFICATION</scope>
    <source>
        <strain evidence="1">IAEA</strain>
    </source>
</reference>
<protein>
    <submittedName>
        <fullName evidence="1">Uncharacterized protein</fullName>
    </submittedName>
</protein>
<evidence type="ECO:0000313" key="2">
    <source>
        <dbReference type="Proteomes" id="UP000092445"/>
    </source>
</evidence>
<dbReference type="Proteomes" id="UP000092445">
    <property type="component" value="Unassembled WGS sequence"/>
</dbReference>
<proteinExistence type="predicted"/>
<dbReference type="AlphaFoldDB" id="A0A1A9ZKJ6"/>
<accession>A0A1A9ZKJ6</accession>
<reference evidence="2" key="1">
    <citation type="submission" date="2014-03" db="EMBL/GenBank/DDBJ databases">
        <authorList>
            <person name="Aksoy S."/>
            <person name="Warren W."/>
            <person name="Wilson R.K."/>
        </authorList>
    </citation>
    <scope>NUCLEOTIDE SEQUENCE [LARGE SCALE GENOMIC DNA]</scope>
    <source>
        <strain evidence="2">IAEA</strain>
    </source>
</reference>
<name>A0A1A9ZKJ6_GLOPL</name>
<keyword evidence="2" id="KW-1185">Reference proteome</keyword>
<sequence>MAVALIVNGFIGFIADYNFIRNNINKSINVYADSLLISVQIIISNIKLIHLIFKQHEFYKVIKMAENSEILSNLREFELSKC</sequence>
<dbReference type="EnsemblMetazoa" id="GPAI017648-RA">
    <property type="protein sequence ID" value="GPAI017648-PA"/>
    <property type="gene ID" value="GPAI017648"/>
</dbReference>
<organism evidence="1 2">
    <name type="scientific">Glossina pallidipes</name>
    <name type="common">Tsetse fly</name>
    <dbReference type="NCBI Taxonomy" id="7398"/>
    <lineage>
        <taxon>Eukaryota</taxon>
        <taxon>Metazoa</taxon>
        <taxon>Ecdysozoa</taxon>
        <taxon>Arthropoda</taxon>
        <taxon>Hexapoda</taxon>
        <taxon>Insecta</taxon>
        <taxon>Pterygota</taxon>
        <taxon>Neoptera</taxon>
        <taxon>Endopterygota</taxon>
        <taxon>Diptera</taxon>
        <taxon>Brachycera</taxon>
        <taxon>Muscomorpha</taxon>
        <taxon>Hippoboscoidea</taxon>
        <taxon>Glossinidae</taxon>
        <taxon>Glossina</taxon>
    </lineage>
</organism>